<sequence length="197" mass="22684">MVAKYKWWILLGLVVVNLGWGALFPNSFKDFWLSQDQQAQLHFEKREFEQASNSYQDTKWKAYSAYLAGDFASTIALLRGEQDDESQFLVANANAYSGQFEKALEMYTQLAESERLATAATHNIQVMKDAIQKIKDAPPEAMEAEKKIDDRQLADEEIEAEATEQLQLSDAAWLKQVRQDPSKFLRQKFQQEYANDE</sequence>
<evidence type="ECO:0000313" key="2">
    <source>
        <dbReference type="Proteomes" id="UP000031670"/>
    </source>
</evidence>
<dbReference type="EMBL" id="BBSA01000009">
    <property type="protein sequence ID" value="GAM63568.1"/>
    <property type="molecule type" value="Genomic_DNA"/>
</dbReference>
<name>A0A0B8PKF6_9VIBR</name>
<dbReference type="AlphaFoldDB" id="A0A0B8PKF6"/>
<reference evidence="1 2" key="1">
    <citation type="submission" date="2015-01" db="EMBL/GenBank/DDBJ databases">
        <title>Vibrio sp. C5 JCM 19232 whole genome shotgun sequence.</title>
        <authorList>
            <person name="Sawabe T."/>
            <person name="Meirelles P."/>
            <person name="Feng G."/>
            <person name="Sayaka M."/>
            <person name="Hattori M."/>
            <person name="Ohkuma M."/>
        </authorList>
    </citation>
    <scope>NUCLEOTIDE SEQUENCE [LARGE SCALE GENOMIC DNA]</scope>
    <source>
        <strain evidence="1 2">JCM19232</strain>
    </source>
</reference>
<proteinExistence type="predicted"/>
<reference evidence="1 2" key="2">
    <citation type="submission" date="2015-01" db="EMBL/GenBank/DDBJ databases">
        <authorList>
            <consortium name="NBRP consortium"/>
            <person name="Sawabe T."/>
            <person name="Meirelles P."/>
            <person name="Feng G."/>
            <person name="Sayaka M."/>
            <person name="Hattori M."/>
            <person name="Ohkuma M."/>
        </authorList>
    </citation>
    <scope>NUCLEOTIDE SEQUENCE [LARGE SCALE GENOMIC DNA]</scope>
    <source>
        <strain evidence="1 2">JCM19232</strain>
    </source>
</reference>
<accession>A0A0B8PKF6</accession>
<evidence type="ECO:0000313" key="1">
    <source>
        <dbReference type="EMBL" id="GAM63568.1"/>
    </source>
</evidence>
<protein>
    <submittedName>
        <fullName evidence="1">TPR domain protein in aerotolerance operon</fullName>
    </submittedName>
</protein>
<comment type="caution">
    <text evidence="1">The sequence shown here is derived from an EMBL/GenBank/DDBJ whole genome shotgun (WGS) entry which is preliminary data.</text>
</comment>
<gene>
    <name evidence="1" type="ORF">JCM19232_2548</name>
</gene>
<organism evidence="1 2">
    <name type="scientific">Vibrio ishigakensis</name>
    <dbReference type="NCBI Taxonomy" id="1481914"/>
    <lineage>
        <taxon>Bacteria</taxon>
        <taxon>Pseudomonadati</taxon>
        <taxon>Pseudomonadota</taxon>
        <taxon>Gammaproteobacteria</taxon>
        <taxon>Vibrionales</taxon>
        <taxon>Vibrionaceae</taxon>
        <taxon>Vibrio</taxon>
    </lineage>
</organism>
<dbReference type="Proteomes" id="UP000031670">
    <property type="component" value="Unassembled WGS sequence"/>
</dbReference>